<evidence type="ECO:0000313" key="11">
    <source>
        <dbReference type="EMBL" id="KAK0415306.1"/>
    </source>
</evidence>
<evidence type="ECO:0000256" key="7">
    <source>
        <dbReference type="SAM" id="MobiDB-lite"/>
    </source>
</evidence>
<feature type="domain" description="Helicase C-terminal" evidence="9">
    <location>
        <begin position="382"/>
        <end position="526"/>
    </location>
</feature>
<dbReference type="GO" id="GO:0003724">
    <property type="term" value="F:RNA helicase activity"/>
    <property type="evidence" value="ECO:0007669"/>
    <property type="project" value="UniProtKB-EC"/>
</dbReference>
<dbReference type="SMART" id="SM00490">
    <property type="entry name" value="HELICc"/>
    <property type="match status" value="1"/>
</dbReference>
<dbReference type="PROSITE" id="PS51194">
    <property type="entry name" value="HELICASE_CTER"/>
    <property type="match status" value="1"/>
</dbReference>
<gene>
    <name evidence="11" type="ORF">QR680_011882</name>
</gene>
<protein>
    <recommendedName>
        <fullName evidence="1">RNA helicase</fullName>
        <ecNumber evidence="1">3.6.4.13</ecNumber>
    </recommendedName>
</protein>
<name>A0AA39LYU4_9BILA</name>
<keyword evidence="5" id="KW-0067">ATP-binding</keyword>
<feature type="domain" description="Helicase ATP-binding" evidence="8">
    <location>
        <begin position="178"/>
        <end position="351"/>
    </location>
</feature>
<evidence type="ECO:0000313" key="12">
    <source>
        <dbReference type="Proteomes" id="UP001175271"/>
    </source>
</evidence>
<dbReference type="EMBL" id="JAUCMV010000002">
    <property type="protein sequence ID" value="KAK0415306.1"/>
    <property type="molecule type" value="Genomic_DNA"/>
</dbReference>
<evidence type="ECO:0000259" key="9">
    <source>
        <dbReference type="PROSITE" id="PS51194"/>
    </source>
</evidence>
<dbReference type="Pfam" id="PF00270">
    <property type="entry name" value="DEAD"/>
    <property type="match status" value="1"/>
</dbReference>
<dbReference type="Gene3D" id="3.40.50.300">
    <property type="entry name" value="P-loop containing nucleotide triphosphate hydrolases"/>
    <property type="match status" value="2"/>
</dbReference>
<evidence type="ECO:0000256" key="5">
    <source>
        <dbReference type="ARBA" id="ARBA00022840"/>
    </source>
</evidence>
<comment type="caution">
    <text evidence="11">The sequence shown here is derived from an EMBL/GenBank/DDBJ whole genome shotgun (WGS) entry which is preliminary data.</text>
</comment>
<dbReference type="Pfam" id="PF00271">
    <property type="entry name" value="Helicase_C"/>
    <property type="match status" value="1"/>
</dbReference>
<feature type="region of interest" description="Disordered" evidence="7">
    <location>
        <begin position="576"/>
        <end position="607"/>
    </location>
</feature>
<dbReference type="Proteomes" id="UP001175271">
    <property type="component" value="Unassembled WGS sequence"/>
</dbReference>
<feature type="domain" description="DEAD-box RNA helicase Q" evidence="10">
    <location>
        <begin position="147"/>
        <end position="175"/>
    </location>
</feature>
<dbReference type="InterPro" id="IPR014014">
    <property type="entry name" value="RNA_helicase_DEAD_Q_motif"/>
</dbReference>
<reference evidence="11" key="1">
    <citation type="submission" date="2023-06" db="EMBL/GenBank/DDBJ databases">
        <title>Genomic analysis of the entomopathogenic nematode Steinernema hermaphroditum.</title>
        <authorList>
            <person name="Schwarz E.M."/>
            <person name="Heppert J.K."/>
            <person name="Baniya A."/>
            <person name="Schwartz H.T."/>
            <person name="Tan C.-H."/>
            <person name="Antoshechkin I."/>
            <person name="Sternberg P.W."/>
            <person name="Goodrich-Blair H."/>
            <person name="Dillman A.R."/>
        </authorList>
    </citation>
    <scope>NUCLEOTIDE SEQUENCE</scope>
    <source>
        <strain evidence="11">PS9179</strain>
        <tissue evidence="11">Whole animal</tissue>
    </source>
</reference>
<dbReference type="PANTHER" id="PTHR47959">
    <property type="entry name" value="ATP-DEPENDENT RNA HELICASE RHLE-RELATED"/>
    <property type="match status" value="1"/>
</dbReference>
<accession>A0AA39LYU4</accession>
<dbReference type="InterPro" id="IPR014001">
    <property type="entry name" value="Helicase_ATP-bd"/>
</dbReference>
<feature type="compositionally biased region" description="Basic and acidic residues" evidence="7">
    <location>
        <begin position="590"/>
        <end position="604"/>
    </location>
</feature>
<dbReference type="SMART" id="SM00487">
    <property type="entry name" value="DEXDc"/>
    <property type="match status" value="1"/>
</dbReference>
<evidence type="ECO:0000256" key="6">
    <source>
        <dbReference type="PROSITE-ProRule" id="PRU00552"/>
    </source>
</evidence>
<dbReference type="EC" id="3.6.4.13" evidence="1"/>
<dbReference type="PROSITE" id="PS51195">
    <property type="entry name" value="Q_MOTIF"/>
    <property type="match status" value="1"/>
</dbReference>
<dbReference type="InterPro" id="IPR011545">
    <property type="entry name" value="DEAD/DEAH_box_helicase_dom"/>
</dbReference>
<keyword evidence="12" id="KW-1185">Reference proteome</keyword>
<dbReference type="SUPFAM" id="SSF52540">
    <property type="entry name" value="P-loop containing nucleoside triphosphate hydrolases"/>
    <property type="match status" value="1"/>
</dbReference>
<dbReference type="AlphaFoldDB" id="A0AA39LYU4"/>
<organism evidence="11 12">
    <name type="scientific">Steinernema hermaphroditum</name>
    <dbReference type="NCBI Taxonomy" id="289476"/>
    <lineage>
        <taxon>Eukaryota</taxon>
        <taxon>Metazoa</taxon>
        <taxon>Ecdysozoa</taxon>
        <taxon>Nematoda</taxon>
        <taxon>Chromadorea</taxon>
        <taxon>Rhabditida</taxon>
        <taxon>Tylenchina</taxon>
        <taxon>Panagrolaimomorpha</taxon>
        <taxon>Strongyloidoidea</taxon>
        <taxon>Steinernematidae</taxon>
        <taxon>Steinernema</taxon>
    </lineage>
</organism>
<evidence type="ECO:0000259" key="10">
    <source>
        <dbReference type="PROSITE" id="PS51195"/>
    </source>
</evidence>
<proteinExistence type="predicted"/>
<evidence type="ECO:0000259" key="8">
    <source>
        <dbReference type="PROSITE" id="PS51192"/>
    </source>
</evidence>
<feature type="short sequence motif" description="Q motif" evidence="6">
    <location>
        <begin position="147"/>
        <end position="175"/>
    </location>
</feature>
<dbReference type="InterPro" id="IPR027417">
    <property type="entry name" value="P-loop_NTPase"/>
</dbReference>
<dbReference type="GO" id="GO:0005829">
    <property type="term" value="C:cytosol"/>
    <property type="evidence" value="ECO:0007669"/>
    <property type="project" value="TreeGrafter"/>
</dbReference>
<sequence length="630" mass="70912">MASNLSDLPLDIAFDVVELVPGKDRLSMWQALSDKSTWHFLAGRDKLNLLKAQYEEARTNYLPKDDYSAIIEIVDAWKKHPQFVYLSFCSAGTSLMPPMDGFNVSEDKRGNVKHFSLHRFLFENHGLPSPFKHFNRSPSDRPTTMAVAFKDLGLSKWLCDKLRELQIKNPTPVQINCIPKVLEGGDVLGCAKTGTGKTFAFALPIINQLAVDPCGMYALVLTPTRELAVQIAEQFQAVGKMFNLSTAVIIGGRHQVAQSMDLSKRPHVIIATPGRLADHIDTHPEVSHWLQQIKVLVLDEADLMLDGQYGLQLKTIFGVLPKERQTLLFSATITSAINQLHQVSVRKPFFFEDKSEVATVEKLEQKYVLSPIGVKDAYLVYVVKNFYENRPNSSILVFSQTCRECQALALMFNGLGFDVGSLHSEISQEERTASLVRFRSGRIRILICTDVAARGLDIPHVDLVVNHNVPRCPKTYVHRVGRSARAGRFGAALTFVTQYDVTLLQEVEKLIGKKMDQFAVSDKKVSQYVTQVLVVKREAEIKLAQQNFGEKKEINKRKEMIKAGLDPDEVAKILKEQKERKEKTAKKRIERLEDKKKKSEKKTEGVAVKSKKVIKKKKVVKTKTKASAKV</sequence>
<dbReference type="CDD" id="cd18787">
    <property type="entry name" value="SF2_C_DEAD"/>
    <property type="match status" value="1"/>
</dbReference>
<dbReference type="InterPro" id="IPR050079">
    <property type="entry name" value="DEAD_box_RNA_helicase"/>
</dbReference>
<evidence type="ECO:0000256" key="2">
    <source>
        <dbReference type="ARBA" id="ARBA00022741"/>
    </source>
</evidence>
<evidence type="ECO:0000256" key="1">
    <source>
        <dbReference type="ARBA" id="ARBA00012552"/>
    </source>
</evidence>
<keyword evidence="2" id="KW-0547">Nucleotide-binding</keyword>
<dbReference type="PROSITE" id="PS51192">
    <property type="entry name" value="HELICASE_ATP_BIND_1"/>
    <property type="match status" value="1"/>
</dbReference>
<dbReference type="CDD" id="cd17955">
    <property type="entry name" value="DEADc_DDX49"/>
    <property type="match status" value="1"/>
</dbReference>
<dbReference type="GO" id="GO:0005524">
    <property type="term" value="F:ATP binding"/>
    <property type="evidence" value="ECO:0007669"/>
    <property type="project" value="UniProtKB-KW"/>
</dbReference>
<evidence type="ECO:0000256" key="3">
    <source>
        <dbReference type="ARBA" id="ARBA00022801"/>
    </source>
</evidence>
<keyword evidence="3" id="KW-0378">Hydrolase</keyword>
<dbReference type="GO" id="GO:0003676">
    <property type="term" value="F:nucleic acid binding"/>
    <property type="evidence" value="ECO:0007669"/>
    <property type="project" value="InterPro"/>
</dbReference>
<keyword evidence="4" id="KW-0347">Helicase</keyword>
<dbReference type="GO" id="GO:0016787">
    <property type="term" value="F:hydrolase activity"/>
    <property type="evidence" value="ECO:0007669"/>
    <property type="project" value="UniProtKB-KW"/>
</dbReference>
<dbReference type="InterPro" id="IPR001650">
    <property type="entry name" value="Helicase_C-like"/>
</dbReference>
<dbReference type="PANTHER" id="PTHR47959:SF24">
    <property type="entry name" value="ATP-DEPENDENT RNA HELICASE"/>
    <property type="match status" value="1"/>
</dbReference>
<evidence type="ECO:0000256" key="4">
    <source>
        <dbReference type="ARBA" id="ARBA00022806"/>
    </source>
</evidence>